<reference evidence="2 3" key="1">
    <citation type="submission" date="2016-02" db="EMBL/GenBank/DDBJ databases">
        <title>Genome analysis of coral dinoflagellate symbionts highlights evolutionary adaptations to a symbiotic lifestyle.</title>
        <authorList>
            <person name="Aranda M."/>
            <person name="Li Y."/>
            <person name="Liew Y.J."/>
            <person name="Baumgarten S."/>
            <person name="Simakov O."/>
            <person name="Wilson M."/>
            <person name="Piel J."/>
            <person name="Ashoor H."/>
            <person name="Bougouffa S."/>
            <person name="Bajic V.B."/>
            <person name="Ryu T."/>
            <person name="Ravasi T."/>
            <person name="Bayer T."/>
            <person name="Micklem G."/>
            <person name="Kim H."/>
            <person name="Bhak J."/>
            <person name="Lajeunesse T.C."/>
            <person name="Voolstra C.R."/>
        </authorList>
    </citation>
    <scope>NUCLEOTIDE SEQUENCE [LARGE SCALE GENOMIC DNA]</scope>
    <source>
        <strain evidence="2 3">CCMP2467</strain>
    </source>
</reference>
<dbReference type="Proteomes" id="UP000186817">
    <property type="component" value="Unassembled WGS sequence"/>
</dbReference>
<organism evidence="2 3">
    <name type="scientific">Symbiodinium microadriaticum</name>
    <name type="common">Dinoflagellate</name>
    <name type="synonym">Zooxanthella microadriatica</name>
    <dbReference type="NCBI Taxonomy" id="2951"/>
    <lineage>
        <taxon>Eukaryota</taxon>
        <taxon>Sar</taxon>
        <taxon>Alveolata</taxon>
        <taxon>Dinophyceae</taxon>
        <taxon>Suessiales</taxon>
        <taxon>Symbiodiniaceae</taxon>
        <taxon>Symbiodinium</taxon>
    </lineage>
</organism>
<accession>A0A1Q9CPC3</accession>
<feature type="compositionally biased region" description="Acidic residues" evidence="1">
    <location>
        <begin position="209"/>
        <end position="222"/>
    </location>
</feature>
<dbReference type="EMBL" id="LSRX01001018">
    <property type="protein sequence ID" value="OLP84778.1"/>
    <property type="molecule type" value="Genomic_DNA"/>
</dbReference>
<evidence type="ECO:0000313" key="2">
    <source>
        <dbReference type="EMBL" id="OLP84778.1"/>
    </source>
</evidence>
<dbReference type="GO" id="GO:0016116">
    <property type="term" value="P:carotenoid metabolic process"/>
    <property type="evidence" value="ECO:0007669"/>
    <property type="project" value="InterPro"/>
</dbReference>
<dbReference type="InterPro" id="IPR038765">
    <property type="entry name" value="Papain-like_cys_pep_sf"/>
</dbReference>
<dbReference type="AlphaFoldDB" id="A0A1Q9CPC3"/>
<dbReference type="PANTHER" id="PTHR46313:SF3">
    <property type="entry name" value="PROLYCOPENE ISOMERASE, CHLOROPLASTIC"/>
    <property type="match status" value="1"/>
</dbReference>
<keyword evidence="3" id="KW-1185">Reference proteome</keyword>
<gene>
    <name evidence="2" type="ORF">AK812_SmicGene34310</name>
</gene>
<evidence type="ECO:0000313" key="3">
    <source>
        <dbReference type="Proteomes" id="UP000186817"/>
    </source>
</evidence>
<sequence length="993" mass="109943">MSGEWVSGDFSLDDVKKAVENLKVFPIDMHSFHESPSGPLTFADLPTLDFPAGGKIKCFVDLVPDVDSDVRHQVNETLYLPTLDFPAGGKIKYVELIRLHISMLSGPLRWAGAKSFLLLWPADNTAILRRANPVCTVTIAVLWRRLLQGYVSPEEYAGVVRGAEWSLAEWSRVWWSGKRGGLEGRSSSARKPGPEPNSRHKCGARGAAAEEDGWDDDDDDDWNQPASQKGNKGKKDEKASEKKSDKKGKDGKEKPKQGKPENDGDKKEKEKAKEKPKEKAKEKDKAKETPKGKEKEKKEEAPPSGAPVRSLVSFSDSRCRSAAQTRPLLCFASASDARLGFKVDWPPNPTYVSKVDRNSWAEMAQAIRVGSFVEVGLRLDKAGGKDVAKMSKEKLKKILDDTRPLELAFVKDKKKKKPPSAKPESEGLLGGHDLTSRLMFHFPLVSVSEFTVPPKRSIPPWQEGGHGFAAIFSRQEKWPISKREKDAPLAGPESVPQPARSAWVPVAQLPVATAVMVGKIQATAFALCALDWVACLQLGREEQKGFKASRPSLATRTNAHGRPPQGQLCNSSAGTVRRAVATTLLEMFLMLDRQPFADTTHGFAACAGTDKVACATFFYIGDVALLLVACPEVIDAEKGSSAWYSEVAWGVRDMADRSLAAVCLVLFVSTLVAVASRKYCCWRALQAKRGPHLFGLYTADDMRFATYRFLLLTAMYVAAVFSRVEKDSKGWNAFLPEGEVNVAVGYKEVVNKLLPRYGGPDAVLQWQALMAELKPMSDALYNSPPFGALRDDPFAPITLGRYARRLLPLFFGIPGAARLSQPFEAFLKEAGVTDDFVRNYLSLFSFLLQGLPSYGSPTSMMAYMMADLYRKGGLKAPAKLLRHMRIFACNTCYQIATVQVLHAIDRQFKQNNKSTQLICLPRRQLDAKPFRNLAESGKFTWGIQHDAHEFLDQYLECDGSIARWFGGTQQPWAKCKTSDTRDERFSLLVVNCS</sequence>
<dbReference type="SUPFAM" id="SSF54001">
    <property type="entry name" value="Cysteine proteinases"/>
    <property type="match status" value="1"/>
</dbReference>
<name>A0A1Q9CPC3_SYMMI</name>
<feature type="region of interest" description="Disordered" evidence="1">
    <location>
        <begin position="547"/>
        <end position="570"/>
    </location>
</feature>
<feature type="region of interest" description="Disordered" evidence="1">
    <location>
        <begin position="180"/>
        <end position="312"/>
    </location>
</feature>
<dbReference type="InterPro" id="IPR045892">
    <property type="entry name" value="CrtISO-like"/>
</dbReference>
<proteinExistence type="predicted"/>
<evidence type="ECO:0000256" key="1">
    <source>
        <dbReference type="SAM" id="MobiDB-lite"/>
    </source>
</evidence>
<comment type="caution">
    <text evidence="2">The sequence shown here is derived from an EMBL/GenBank/DDBJ whole genome shotgun (WGS) entry which is preliminary data.</text>
</comment>
<feature type="compositionally biased region" description="Basic and acidic residues" evidence="1">
    <location>
        <begin position="233"/>
        <end position="301"/>
    </location>
</feature>
<dbReference type="OrthoDB" id="437084at2759"/>
<dbReference type="PANTHER" id="PTHR46313">
    <property type="match status" value="1"/>
</dbReference>
<protein>
    <submittedName>
        <fullName evidence="2">Uncharacterized protein</fullName>
    </submittedName>
</protein>
<feature type="region of interest" description="Disordered" evidence="1">
    <location>
        <begin position="410"/>
        <end position="430"/>
    </location>
</feature>